<keyword evidence="4" id="KW-0472">Membrane</keyword>
<gene>
    <name evidence="7" type="ORF">MNBD_CHLOROFLEXI01-3666</name>
</gene>
<keyword evidence="4" id="KW-1133">Transmembrane helix</keyword>
<feature type="region of interest" description="Disordered" evidence="6">
    <location>
        <begin position="194"/>
        <end position="218"/>
    </location>
</feature>
<name>A0A3B0VDY1_9ZZZZ</name>
<evidence type="ECO:0000256" key="3">
    <source>
        <dbReference type="ARBA" id="ARBA00022692"/>
    </source>
</evidence>
<sequence>MKRRKTQTRRLRKQPKMRRMDNAMPMPRLRVPKNARRRRRRNKARVRVPISSLRQFFFSARWLSLGLLALSIYALTLVGLDENFYLTAIPVEGVVSVPATEVVQASRLAGVHIFAADPSAAAQGIMDNVSGVISATVTLTWPNQVSIKVLEDSPIAIWVEGSNQFWVTRMGRLIPARSESLGLLLIQSEIEVGGETAPTTSSETDTSESEASAEGSTPTANIRFVPQEVLAGALQLKQLRPNIDRLFYRPSNGLSFQDDRGWRVYFGTGTDMTQKLVVYETIVEELLAQGLTPQYVSVSNQEKPYYLAQ</sequence>
<keyword evidence="3" id="KW-0812">Transmembrane</keyword>
<keyword evidence="5" id="KW-0131">Cell cycle</keyword>
<evidence type="ECO:0000256" key="5">
    <source>
        <dbReference type="ARBA" id="ARBA00023306"/>
    </source>
</evidence>
<dbReference type="PANTHER" id="PTHR37820:SF1">
    <property type="entry name" value="CELL DIVISION PROTEIN FTSQ"/>
    <property type="match status" value="1"/>
</dbReference>
<protein>
    <submittedName>
        <fullName evidence="7">Uncharacterized protein</fullName>
    </submittedName>
</protein>
<keyword evidence="1" id="KW-1003">Cell membrane</keyword>
<organism evidence="7">
    <name type="scientific">hydrothermal vent metagenome</name>
    <dbReference type="NCBI Taxonomy" id="652676"/>
    <lineage>
        <taxon>unclassified sequences</taxon>
        <taxon>metagenomes</taxon>
        <taxon>ecological metagenomes</taxon>
    </lineage>
</organism>
<accession>A0A3B0VDY1</accession>
<feature type="compositionally biased region" description="Low complexity" evidence="6">
    <location>
        <begin position="195"/>
        <end position="218"/>
    </location>
</feature>
<proteinExistence type="predicted"/>
<keyword evidence="2" id="KW-0132">Cell division</keyword>
<evidence type="ECO:0000256" key="1">
    <source>
        <dbReference type="ARBA" id="ARBA00022475"/>
    </source>
</evidence>
<dbReference type="InterPro" id="IPR050487">
    <property type="entry name" value="FtsQ_DivIB"/>
</dbReference>
<dbReference type="EMBL" id="UOEU01000861">
    <property type="protein sequence ID" value="VAW41828.1"/>
    <property type="molecule type" value="Genomic_DNA"/>
</dbReference>
<feature type="compositionally biased region" description="Basic residues" evidence="6">
    <location>
        <begin position="1"/>
        <end position="17"/>
    </location>
</feature>
<feature type="region of interest" description="Disordered" evidence="6">
    <location>
        <begin position="1"/>
        <end position="25"/>
    </location>
</feature>
<dbReference type="GO" id="GO:0005886">
    <property type="term" value="C:plasma membrane"/>
    <property type="evidence" value="ECO:0007669"/>
    <property type="project" value="TreeGrafter"/>
</dbReference>
<evidence type="ECO:0000256" key="4">
    <source>
        <dbReference type="ARBA" id="ARBA00022989"/>
    </source>
</evidence>
<reference evidence="7" key="1">
    <citation type="submission" date="2018-06" db="EMBL/GenBank/DDBJ databases">
        <authorList>
            <person name="Zhirakovskaya E."/>
        </authorList>
    </citation>
    <scope>NUCLEOTIDE SEQUENCE</scope>
</reference>
<evidence type="ECO:0000256" key="2">
    <source>
        <dbReference type="ARBA" id="ARBA00022618"/>
    </source>
</evidence>
<dbReference type="AlphaFoldDB" id="A0A3B0VDY1"/>
<evidence type="ECO:0000256" key="6">
    <source>
        <dbReference type="SAM" id="MobiDB-lite"/>
    </source>
</evidence>
<dbReference type="PANTHER" id="PTHR37820">
    <property type="entry name" value="CELL DIVISION PROTEIN DIVIB"/>
    <property type="match status" value="1"/>
</dbReference>
<dbReference type="GO" id="GO:0051301">
    <property type="term" value="P:cell division"/>
    <property type="evidence" value="ECO:0007669"/>
    <property type="project" value="UniProtKB-KW"/>
</dbReference>
<evidence type="ECO:0000313" key="7">
    <source>
        <dbReference type="EMBL" id="VAW41828.1"/>
    </source>
</evidence>